<evidence type="ECO:0000256" key="2">
    <source>
        <dbReference type="ARBA" id="ARBA00001946"/>
    </source>
</evidence>
<evidence type="ECO:0000256" key="4">
    <source>
        <dbReference type="ARBA" id="ARBA00022801"/>
    </source>
</evidence>
<evidence type="ECO:0000259" key="7">
    <source>
        <dbReference type="PROSITE" id="PS51462"/>
    </source>
</evidence>
<dbReference type="EMBL" id="GEGO01001553">
    <property type="protein sequence ID" value="JAR93851.1"/>
    <property type="molecule type" value="Transcribed_RNA"/>
</dbReference>
<accession>A0A131Y146</accession>
<evidence type="ECO:0000313" key="8">
    <source>
        <dbReference type="EMBL" id="JAP71746.1"/>
    </source>
</evidence>
<dbReference type="InterPro" id="IPR045121">
    <property type="entry name" value="CoAse"/>
</dbReference>
<evidence type="ECO:0000256" key="1">
    <source>
        <dbReference type="ARBA" id="ARBA00001936"/>
    </source>
</evidence>
<dbReference type="InterPro" id="IPR000086">
    <property type="entry name" value="NUDIX_hydrolase_dom"/>
</dbReference>
<proteinExistence type="evidence at transcript level"/>
<dbReference type="Gene3D" id="3.90.79.10">
    <property type="entry name" value="Nucleoside Triphosphate Pyrophosphohydrolase"/>
    <property type="match status" value="1"/>
</dbReference>
<keyword evidence="3" id="KW-0479">Metal-binding</keyword>
<dbReference type="PANTHER" id="PTHR12992:SF11">
    <property type="entry name" value="MITOCHONDRIAL COENZYME A DIPHOSPHATASE NUDT8"/>
    <property type="match status" value="1"/>
</dbReference>
<evidence type="ECO:0000256" key="3">
    <source>
        <dbReference type="ARBA" id="ARBA00022723"/>
    </source>
</evidence>
<reference evidence="9" key="2">
    <citation type="journal article" date="2018" name="PLoS Negl. Trop. Dis.">
        <title>Sialome diversity of ticks revealed by RNAseq of single tick salivary glands.</title>
        <authorList>
            <person name="Perner J."/>
            <person name="Kropackova S."/>
            <person name="Kopacek P."/>
            <person name="Ribeiro J.M."/>
        </authorList>
    </citation>
    <scope>NUCLEOTIDE SEQUENCE</scope>
    <source>
        <strain evidence="9">Siblings of single egg batch collected in Ceske Budejovice</strain>
        <tissue evidence="9">Salivary glands</tissue>
    </source>
</reference>
<evidence type="ECO:0000256" key="5">
    <source>
        <dbReference type="ARBA" id="ARBA00022842"/>
    </source>
</evidence>
<keyword evidence="4 8" id="KW-0378">Hydrolase</keyword>
<evidence type="ECO:0000256" key="6">
    <source>
        <dbReference type="ARBA" id="ARBA00023211"/>
    </source>
</evidence>
<dbReference type="CDD" id="cd03426">
    <property type="entry name" value="NUDIX_CoAse_Nudt7"/>
    <property type="match status" value="1"/>
</dbReference>
<dbReference type="AlphaFoldDB" id="A0A131Y146"/>
<name>A0A131Y146_IXORI</name>
<dbReference type="SUPFAM" id="SSF55811">
    <property type="entry name" value="Nudix"/>
    <property type="match status" value="1"/>
</dbReference>
<evidence type="ECO:0000313" key="9">
    <source>
        <dbReference type="EMBL" id="JAR93851.1"/>
    </source>
</evidence>
<sequence length="215" mass="23387">MKTLARTSEDYSRLFRNVKTDVVAAVLVPFCLNPRGEPSVLLTLRSRKLSRHGGIISFPGGIADTTDASDVGTALRETQEELGLPPTDVDVWGSMNALPSLGSKILVTPVVGYVRSSSSPAFIDELVVNVDEVESVVVPTLKSLCDPEGWEYTQWTHPGVPGYVSPVFKLDGRDDRVWGLTARILHLALSALVPESYSREYPPKLLKLNGSNSPL</sequence>
<dbReference type="EMBL" id="GEFM01004050">
    <property type="protein sequence ID" value="JAP71746.1"/>
    <property type="molecule type" value="mRNA"/>
</dbReference>
<reference evidence="8" key="1">
    <citation type="submission" date="2016-02" db="EMBL/GenBank/DDBJ databases">
        <title>RNAseq analyses of the midgut from blood- or serum-fed Ixodes ricinus ticks.</title>
        <authorList>
            <person name="Perner J."/>
            <person name="Provaznik J."/>
            <person name="Schrenkova J."/>
            <person name="Urbanova V."/>
            <person name="Ribeiro J.M."/>
            <person name="Kopacek P."/>
        </authorList>
    </citation>
    <scope>NUCLEOTIDE SEQUENCE</scope>
    <source>
        <tissue evidence="8">Gut</tissue>
    </source>
</reference>
<comment type="cofactor">
    <cofactor evidence="2">
        <name>Mg(2+)</name>
        <dbReference type="ChEBI" id="CHEBI:18420"/>
    </cofactor>
</comment>
<dbReference type="PANTHER" id="PTHR12992">
    <property type="entry name" value="NUDIX HYDROLASE"/>
    <property type="match status" value="1"/>
</dbReference>
<keyword evidence="6" id="KW-0464">Manganese</keyword>
<dbReference type="Pfam" id="PF00293">
    <property type="entry name" value="NUDIX"/>
    <property type="match status" value="1"/>
</dbReference>
<comment type="cofactor">
    <cofactor evidence="1">
        <name>Mn(2+)</name>
        <dbReference type="ChEBI" id="CHEBI:29035"/>
    </cofactor>
</comment>
<dbReference type="InterPro" id="IPR015797">
    <property type="entry name" value="NUDIX_hydrolase-like_dom_sf"/>
</dbReference>
<dbReference type="GO" id="GO:0046872">
    <property type="term" value="F:metal ion binding"/>
    <property type="evidence" value="ECO:0007669"/>
    <property type="project" value="UniProtKB-KW"/>
</dbReference>
<feature type="domain" description="Nudix hydrolase" evidence="7">
    <location>
        <begin position="18"/>
        <end position="158"/>
    </location>
</feature>
<keyword evidence="5" id="KW-0460">Magnesium</keyword>
<dbReference type="GO" id="GO:0010945">
    <property type="term" value="F:coenzyme A diphosphatase activity"/>
    <property type="evidence" value="ECO:0007669"/>
    <property type="project" value="InterPro"/>
</dbReference>
<protein>
    <submittedName>
        <fullName evidence="9">Putative nucleoside diphosphate-linked moiety x motif 8 mitochondrial-like protein</fullName>
    </submittedName>
    <submittedName>
        <fullName evidence="8">Putative peroxisomal nudix hydrolase</fullName>
    </submittedName>
</protein>
<organism evidence="8">
    <name type="scientific">Ixodes ricinus</name>
    <name type="common">Common tick</name>
    <name type="synonym">Acarus ricinus</name>
    <dbReference type="NCBI Taxonomy" id="34613"/>
    <lineage>
        <taxon>Eukaryota</taxon>
        <taxon>Metazoa</taxon>
        <taxon>Ecdysozoa</taxon>
        <taxon>Arthropoda</taxon>
        <taxon>Chelicerata</taxon>
        <taxon>Arachnida</taxon>
        <taxon>Acari</taxon>
        <taxon>Parasitiformes</taxon>
        <taxon>Ixodida</taxon>
        <taxon>Ixodoidea</taxon>
        <taxon>Ixodidae</taxon>
        <taxon>Ixodinae</taxon>
        <taxon>Ixodes</taxon>
    </lineage>
</organism>
<dbReference type="PROSITE" id="PS51462">
    <property type="entry name" value="NUDIX"/>
    <property type="match status" value="1"/>
</dbReference>